<accession>A0ABQ7HYY0</accession>
<organism evidence="6 7">
    <name type="scientific">Astathelohania contejeani</name>
    <dbReference type="NCBI Taxonomy" id="164912"/>
    <lineage>
        <taxon>Eukaryota</taxon>
        <taxon>Fungi</taxon>
        <taxon>Fungi incertae sedis</taxon>
        <taxon>Microsporidia</taxon>
        <taxon>Astathelohaniidae</taxon>
        <taxon>Astathelohania</taxon>
    </lineage>
</organism>
<protein>
    <recommendedName>
        <fullName evidence="5">GPN-loop GTPase 2</fullName>
    </recommendedName>
</protein>
<comment type="similarity">
    <text evidence="1 5">Belongs to the GPN-loop GTPase family.</text>
</comment>
<gene>
    <name evidence="6" type="primary">GPN2</name>
    <name evidence="6" type="ORF">TCON_1378</name>
</gene>
<sequence>MQYGEIIIGPPGSGKTTYVKFKKDLLSQRNPFLINLDPGNESDYKYDYDIRSISTTQDTMKTREIGPNLSVKRILYEFVSKQVFDDIRSHNENRYFIFDFPGQCEFFLSDSILREFVYSTRKLISFTVVNLIDSVFFIDYHSRLSSYLISTMCCVLLQCPFVGVISKCDNLKNLPSKVPIRDIVYGITPDMGKGFYHAIEELVANEGLLSFELLDYDNKETVLYLQYVIDKANGFFYLAEENVCISKEDLLDYYSCE</sequence>
<keyword evidence="3 5" id="KW-0378">Hydrolase</keyword>
<evidence type="ECO:0000256" key="1">
    <source>
        <dbReference type="ARBA" id="ARBA00005290"/>
    </source>
</evidence>
<dbReference type="SUPFAM" id="SSF52540">
    <property type="entry name" value="P-loop containing nucleoside triphosphate hydrolases"/>
    <property type="match status" value="1"/>
</dbReference>
<evidence type="ECO:0000256" key="2">
    <source>
        <dbReference type="ARBA" id="ARBA00022741"/>
    </source>
</evidence>
<evidence type="ECO:0000256" key="4">
    <source>
        <dbReference type="ARBA" id="ARBA00023134"/>
    </source>
</evidence>
<dbReference type="EMBL" id="SBIQ01000089">
    <property type="protein sequence ID" value="KAF7683411.1"/>
    <property type="molecule type" value="Genomic_DNA"/>
</dbReference>
<evidence type="ECO:0000256" key="3">
    <source>
        <dbReference type="ARBA" id="ARBA00022801"/>
    </source>
</evidence>
<comment type="function">
    <text evidence="5">Small GTPase required for proper localization of RNA polymerase II and III (RNAPII and RNAPIII). May act at an RNAP assembly step prior to nuclear import.</text>
</comment>
<keyword evidence="2 5" id="KW-0547">Nucleotide-binding</keyword>
<reference evidence="6 7" key="1">
    <citation type="submission" date="2019-01" db="EMBL/GenBank/DDBJ databases">
        <title>Genomes sequencing and comparative genomics of infectious freshwater microsporidia, Cucumispora dikerogammari and Thelohania contejeani.</title>
        <authorList>
            <person name="Cormier A."/>
            <person name="Giraud I."/>
            <person name="Wattier R."/>
            <person name="Teixeira M."/>
            <person name="Grandjean F."/>
            <person name="Rigaud T."/>
            <person name="Cordaux R."/>
        </authorList>
    </citation>
    <scope>NUCLEOTIDE SEQUENCE [LARGE SCALE GENOMIC DNA]</scope>
    <source>
        <strain evidence="6">T1</strain>
        <tissue evidence="6">Spores</tissue>
    </source>
</reference>
<dbReference type="Gene3D" id="3.40.50.300">
    <property type="entry name" value="P-loop containing nucleotide triphosphate hydrolases"/>
    <property type="match status" value="1"/>
</dbReference>
<dbReference type="PANTHER" id="PTHR21231:SF3">
    <property type="entry name" value="GPN-LOOP GTPASE 2"/>
    <property type="match status" value="1"/>
</dbReference>
<dbReference type="PANTHER" id="PTHR21231">
    <property type="entry name" value="XPA-BINDING PROTEIN 1-RELATED"/>
    <property type="match status" value="1"/>
</dbReference>
<evidence type="ECO:0000256" key="5">
    <source>
        <dbReference type="RuleBase" id="RU365059"/>
    </source>
</evidence>
<dbReference type="Pfam" id="PF03029">
    <property type="entry name" value="ATP_bind_1"/>
    <property type="match status" value="1"/>
</dbReference>
<evidence type="ECO:0000313" key="6">
    <source>
        <dbReference type="EMBL" id="KAF7683411.1"/>
    </source>
</evidence>
<comment type="subunit">
    <text evidence="5">Binds to RNA polymerase II (RNAPII).</text>
</comment>
<proteinExistence type="inferred from homology"/>
<dbReference type="Proteomes" id="UP001516464">
    <property type="component" value="Unassembled WGS sequence"/>
</dbReference>
<dbReference type="InterPro" id="IPR004130">
    <property type="entry name" value="Gpn"/>
</dbReference>
<keyword evidence="7" id="KW-1185">Reference proteome</keyword>
<dbReference type="InterPro" id="IPR027417">
    <property type="entry name" value="P-loop_NTPase"/>
</dbReference>
<name>A0ABQ7HYY0_9MICR</name>
<keyword evidence="4 5" id="KW-0342">GTP-binding</keyword>
<comment type="caution">
    <text evidence="6">The sequence shown here is derived from an EMBL/GenBank/DDBJ whole genome shotgun (WGS) entry which is preliminary data.</text>
</comment>
<evidence type="ECO:0000313" key="7">
    <source>
        <dbReference type="Proteomes" id="UP001516464"/>
    </source>
</evidence>